<dbReference type="Pfam" id="PF06985">
    <property type="entry name" value="HET"/>
    <property type="match status" value="1"/>
</dbReference>
<gene>
    <name evidence="2" type="ORF">L207DRAFT_485419</name>
</gene>
<proteinExistence type="predicted"/>
<dbReference type="OrthoDB" id="2157530at2759"/>
<protein>
    <submittedName>
        <fullName evidence="2">HET-domain-containing protein</fullName>
    </submittedName>
</protein>
<evidence type="ECO:0000259" key="1">
    <source>
        <dbReference type="Pfam" id="PF06985"/>
    </source>
</evidence>
<keyword evidence="3" id="KW-1185">Reference proteome</keyword>
<evidence type="ECO:0000313" key="3">
    <source>
        <dbReference type="Proteomes" id="UP000235786"/>
    </source>
</evidence>
<accession>A0A2J6RTZ9</accession>
<reference evidence="2 3" key="1">
    <citation type="submission" date="2016-04" db="EMBL/GenBank/DDBJ databases">
        <title>A degradative enzymes factory behind the ericoid mycorrhizal symbiosis.</title>
        <authorList>
            <consortium name="DOE Joint Genome Institute"/>
            <person name="Martino E."/>
            <person name="Morin E."/>
            <person name="Grelet G."/>
            <person name="Kuo A."/>
            <person name="Kohler A."/>
            <person name="Daghino S."/>
            <person name="Barry K."/>
            <person name="Choi C."/>
            <person name="Cichocki N."/>
            <person name="Clum A."/>
            <person name="Copeland A."/>
            <person name="Hainaut M."/>
            <person name="Haridas S."/>
            <person name="Labutti K."/>
            <person name="Lindquist E."/>
            <person name="Lipzen A."/>
            <person name="Khouja H.-R."/>
            <person name="Murat C."/>
            <person name="Ohm R."/>
            <person name="Olson A."/>
            <person name="Spatafora J."/>
            <person name="Veneault-Fourrey C."/>
            <person name="Henrissat B."/>
            <person name="Grigoriev I."/>
            <person name="Martin F."/>
            <person name="Perotto S."/>
        </authorList>
    </citation>
    <scope>NUCLEOTIDE SEQUENCE [LARGE SCALE GENOMIC DNA]</scope>
    <source>
        <strain evidence="2 3">F</strain>
    </source>
</reference>
<dbReference type="InterPro" id="IPR052895">
    <property type="entry name" value="HetReg/Transcr_Mod"/>
</dbReference>
<dbReference type="EMBL" id="KZ613943">
    <property type="protein sequence ID" value="PMD41991.1"/>
    <property type="molecule type" value="Genomic_DNA"/>
</dbReference>
<evidence type="ECO:0000313" key="2">
    <source>
        <dbReference type="EMBL" id="PMD41991.1"/>
    </source>
</evidence>
<dbReference type="Proteomes" id="UP000235786">
    <property type="component" value="Unassembled WGS sequence"/>
</dbReference>
<feature type="domain" description="Heterokaryon incompatibility" evidence="1">
    <location>
        <begin position="74"/>
        <end position="219"/>
    </location>
</feature>
<organism evidence="2 3">
    <name type="scientific">Hyaloscypha variabilis (strain UAMH 11265 / GT02V1 / F)</name>
    <name type="common">Meliniomyces variabilis</name>
    <dbReference type="NCBI Taxonomy" id="1149755"/>
    <lineage>
        <taxon>Eukaryota</taxon>
        <taxon>Fungi</taxon>
        <taxon>Dikarya</taxon>
        <taxon>Ascomycota</taxon>
        <taxon>Pezizomycotina</taxon>
        <taxon>Leotiomycetes</taxon>
        <taxon>Helotiales</taxon>
        <taxon>Hyaloscyphaceae</taxon>
        <taxon>Hyaloscypha</taxon>
        <taxon>Hyaloscypha variabilis</taxon>
    </lineage>
</organism>
<dbReference type="Pfam" id="PF26639">
    <property type="entry name" value="Het-6_barrel"/>
    <property type="match status" value="1"/>
</dbReference>
<dbReference type="AlphaFoldDB" id="A0A2J6RTZ9"/>
<dbReference type="PANTHER" id="PTHR24148">
    <property type="entry name" value="ANKYRIN REPEAT DOMAIN-CONTAINING PROTEIN 39 HOMOLOG-RELATED"/>
    <property type="match status" value="1"/>
</dbReference>
<dbReference type="PANTHER" id="PTHR24148:SF64">
    <property type="entry name" value="HETEROKARYON INCOMPATIBILITY DOMAIN-CONTAINING PROTEIN"/>
    <property type="match status" value="1"/>
</dbReference>
<dbReference type="STRING" id="1149755.A0A2J6RTZ9"/>
<name>A0A2J6RTZ9_HYAVF</name>
<sequence>MRTKAFHRLKICLRNYFEFRHREKLLKQSIPPFQYDSLGGDHIRFLKLKRRSLFSGVIETELESRPLHEAAFQFEALSYTWSANEDPKSLILVNGNPFDVGPNLHSMLHARSMIFGERLVWVDAICINQEDKDEKVVQLSLMGDIYQKSKRTVSWLGDSFDTPLAVKMIREIAERWEMYDQSPDEVFTTYLWKTRHPEWLALSRLVRNRYFSRHWVFQEIMLGNDFQFYVGGHYLSFDYMNKALSALGRGGENTNSLLRGRLLFYPGAGGLQLDLAEKLEVNGGYSRSDSETRFSVALLASISQLSSKYSTRFITSCKGRKFCVTSGGRLALVPHGSSEGDVVCVIRGVHIPFVVRPVGQKDSKETDANYHLVGECYVHGIMDGEAMPTVSQKLIFV</sequence>
<dbReference type="InterPro" id="IPR010730">
    <property type="entry name" value="HET"/>
</dbReference>